<dbReference type="RefSeq" id="WP_115550636.1">
    <property type="nucleotide sequence ID" value="NZ_CAQJPM010000103.1"/>
</dbReference>
<protein>
    <submittedName>
        <fullName evidence="1">Uncharacterized protein</fullName>
    </submittedName>
</protein>
<keyword evidence="2" id="KW-1185">Reference proteome</keyword>
<proteinExistence type="predicted"/>
<sequence>MADYQAYNNKITGRSATNNTFNNYLIHYDTDQRFWDLLNGKISVESHLQELIDLGYTHNNTIVWDEDREQFANFLTHFLKVFQEILDFHSLNV</sequence>
<organism evidence="1 2">
    <name type="scientific">Helicobacter ganmani</name>
    <dbReference type="NCBI Taxonomy" id="60246"/>
    <lineage>
        <taxon>Bacteria</taxon>
        <taxon>Pseudomonadati</taxon>
        <taxon>Campylobacterota</taxon>
        <taxon>Epsilonproteobacteria</taxon>
        <taxon>Campylobacterales</taxon>
        <taxon>Helicobacteraceae</taxon>
        <taxon>Helicobacter</taxon>
    </lineage>
</organism>
<dbReference type="EMBL" id="NXLS01000001">
    <property type="protein sequence ID" value="RDU64302.1"/>
    <property type="molecule type" value="Genomic_DNA"/>
</dbReference>
<dbReference type="OrthoDB" id="5317759at2"/>
<dbReference type="GeneID" id="82534740"/>
<comment type="caution">
    <text evidence="1">The sequence shown here is derived from an EMBL/GenBank/DDBJ whole genome shotgun (WGS) entry which is preliminary data.</text>
</comment>
<dbReference type="Proteomes" id="UP000256650">
    <property type="component" value="Unassembled WGS sequence"/>
</dbReference>
<dbReference type="AlphaFoldDB" id="A0A3D8IGI8"/>
<reference evidence="1 2" key="1">
    <citation type="submission" date="2018-04" db="EMBL/GenBank/DDBJ databases">
        <title>Novel Campyloabacter and Helicobacter Species and Strains.</title>
        <authorList>
            <person name="Mannion A.J."/>
            <person name="Shen Z."/>
            <person name="Fox J.G."/>
        </authorList>
    </citation>
    <scope>NUCLEOTIDE SEQUENCE [LARGE SCALE GENOMIC DNA]</scope>
    <source>
        <strain evidence="1 2">MIT 99-5101</strain>
    </source>
</reference>
<name>A0A3D8IGI8_9HELI</name>
<accession>A0A3D8IGI8</accession>
<evidence type="ECO:0000313" key="1">
    <source>
        <dbReference type="EMBL" id="RDU64302.1"/>
    </source>
</evidence>
<evidence type="ECO:0000313" key="2">
    <source>
        <dbReference type="Proteomes" id="UP000256650"/>
    </source>
</evidence>
<gene>
    <name evidence="1" type="ORF">CQA43_00330</name>
</gene>